<accession>A0A3N1D7Q1</accession>
<dbReference type="RefSeq" id="WP_123668646.1">
    <property type="nucleotide sequence ID" value="NZ_RJKE01000001.1"/>
</dbReference>
<evidence type="ECO:0000313" key="3">
    <source>
        <dbReference type="Proteomes" id="UP000272400"/>
    </source>
</evidence>
<protein>
    <submittedName>
        <fullName evidence="2">Uncharacterized protein</fullName>
    </submittedName>
</protein>
<dbReference type="EMBL" id="RJKE01000001">
    <property type="protein sequence ID" value="ROO89573.1"/>
    <property type="molecule type" value="Genomic_DNA"/>
</dbReference>
<proteinExistence type="predicted"/>
<dbReference type="Proteomes" id="UP000272400">
    <property type="component" value="Unassembled WGS sequence"/>
</dbReference>
<evidence type="ECO:0000313" key="2">
    <source>
        <dbReference type="EMBL" id="ROO89573.1"/>
    </source>
</evidence>
<gene>
    <name evidence="2" type="ORF">EDD29_7272</name>
</gene>
<keyword evidence="3" id="KW-1185">Reference proteome</keyword>
<reference evidence="2 3" key="1">
    <citation type="submission" date="2018-11" db="EMBL/GenBank/DDBJ databases">
        <title>Sequencing the genomes of 1000 actinobacteria strains.</title>
        <authorList>
            <person name="Klenk H.-P."/>
        </authorList>
    </citation>
    <scope>NUCLEOTIDE SEQUENCE [LARGE SCALE GENOMIC DNA]</scope>
    <source>
        <strain evidence="2 3">DSM 44254</strain>
    </source>
</reference>
<feature type="region of interest" description="Disordered" evidence="1">
    <location>
        <begin position="1"/>
        <end position="22"/>
    </location>
</feature>
<organism evidence="2 3">
    <name type="scientific">Actinocorallia herbida</name>
    <dbReference type="NCBI Taxonomy" id="58109"/>
    <lineage>
        <taxon>Bacteria</taxon>
        <taxon>Bacillati</taxon>
        <taxon>Actinomycetota</taxon>
        <taxon>Actinomycetes</taxon>
        <taxon>Streptosporangiales</taxon>
        <taxon>Thermomonosporaceae</taxon>
        <taxon>Actinocorallia</taxon>
    </lineage>
</organism>
<evidence type="ECO:0000256" key="1">
    <source>
        <dbReference type="SAM" id="MobiDB-lite"/>
    </source>
</evidence>
<dbReference type="AlphaFoldDB" id="A0A3N1D7Q1"/>
<comment type="caution">
    <text evidence="2">The sequence shown here is derived from an EMBL/GenBank/DDBJ whole genome shotgun (WGS) entry which is preliminary data.</text>
</comment>
<sequence length="76" mass="8622">MTDLPRKLHAQEDQNDTDTNREFARLNTELRSLRLSRANLAAAARAAIAALQDHEPDPLFYLRDELTAQGFGDPTW</sequence>
<name>A0A3N1D7Q1_9ACTN</name>